<dbReference type="STRING" id="1797245.A2949_00795"/>
<dbReference type="Pfam" id="PF03129">
    <property type="entry name" value="HGTP_anticodon"/>
    <property type="match status" value="1"/>
</dbReference>
<dbReference type="SUPFAM" id="SSF55681">
    <property type="entry name" value="Class II aaRS and biotin synthetases"/>
    <property type="match status" value="1"/>
</dbReference>
<dbReference type="Gene3D" id="3.30.930.10">
    <property type="entry name" value="Bira Bifunctional Protein, Domain 2"/>
    <property type="match status" value="1"/>
</dbReference>
<dbReference type="Gene3D" id="3.40.50.800">
    <property type="entry name" value="Anticodon-binding domain"/>
    <property type="match status" value="1"/>
</dbReference>
<dbReference type="Proteomes" id="UP000178585">
    <property type="component" value="Unassembled WGS sequence"/>
</dbReference>
<dbReference type="GO" id="GO:0006418">
    <property type="term" value="P:tRNA aminoacylation for protein translation"/>
    <property type="evidence" value="ECO:0007669"/>
    <property type="project" value="UniProtKB-ARBA"/>
</dbReference>
<keyword evidence="1" id="KW-0436">Ligase</keyword>
<name>A0A1F4XZ96_9BACT</name>
<comment type="caution">
    <text evidence="3">The sequence shown here is derived from an EMBL/GenBank/DDBJ whole genome shotgun (WGS) entry which is preliminary data.</text>
</comment>
<dbReference type="GO" id="GO:0004812">
    <property type="term" value="F:aminoacyl-tRNA ligase activity"/>
    <property type="evidence" value="ECO:0007669"/>
    <property type="project" value="UniProtKB-KW"/>
</dbReference>
<evidence type="ECO:0000256" key="1">
    <source>
        <dbReference type="ARBA" id="ARBA00023146"/>
    </source>
</evidence>
<evidence type="ECO:0000313" key="4">
    <source>
        <dbReference type="Proteomes" id="UP000178585"/>
    </source>
</evidence>
<dbReference type="AlphaFoldDB" id="A0A1F4XZ96"/>
<gene>
    <name evidence="3" type="ORF">A2949_00795</name>
</gene>
<evidence type="ECO:0000313" key="3">
    <source>
        <dbReference type="EMBL" id="OGC87047.1"/>
    </source>
</evidence>
<reference evidence="3 4" key="1">
    <citation type="journal article" date="2016" name="Nat. Commun.">
        <title>Thousands of microbial genomes shed light on interconnected biogeochemical processes in an aquifer system.</title>
        <authorList>
            <person name="Anantharaman K."/>
            <person name="Brown C.T."/>
            <person name="Hug L.A."/>
            <person name="Sharon I."/>
            <person name="Castelle C.J."/>
            <person name="Probst A.J."/>
            <person name="Thomas B.C."/>
            <person name="Singh A."/>
            <person name="Wilkins M.J."/>
            <person name="Karaoz U."/>
            <person name="Brodie E.L."/>
            <person name="Williams K.H."/>
            <person name="Hubbard S.S."/>
            <person name="Banfield J.F."/>
        </authorList>
    </citation>
    <scope>NUCLEOTIDE SEQUENCE [LARGE SCALE GENOMIC DNA]</scope>
</reference>
<organism evidence="3 4">
    <name type="scientific">Candidatus Adlerbacteria bacterium RIFCSPLOWO2_01_FULL_54_21b</name>
    <dbReference type="NCBI Taxonomy" id="1797245"/>
    <lineage>
        <taxon>Bacteria</taxon>
        <taxon>Candidatus Adleribacteriota</taxon>
    </lineage>
</organism>
<dbReference type="EMBL" id="MEWZ01000008">
    <property type="protein sequence ID" value="OGC87047.1"/>
    <property type="molecule type" value="Genomic_DNA"/>
</dbReference>
<dbReference type="InterPro" id="IPR036621">
    <property type="entry name" value="Anticodon-bd_dom_sf"/>
</dbReference>
<dbReference type="SUPFAM" id="SSF52954">
    <property type="entry name" value="Class II aaRS ABD-related"/>
    <property type="match status" value="1"/>
</dbReference>
<proteinExistence type="predicted"/>
<sequence>MPAPLSASPASFLKHAAEVASFYGFRPLREMERSIPGTASRAHSFATASGVCVRCLAARPEEPVLIYWANGSPMHVPHNLTEAPIAGNRGTIGEFGLHIVGVEESLAEVVLLKTVATILSEWGAAVARVRINALGDKDSRTRFEREVSLYVRKNAAHLDSECREILPHNSMAPYRCSSEQCRSVTLAGPRAMNFLSEKSRLHFREVLEHLEKLSLPYEFDDMLMLDEREPRMLFAFDLAGEDATVVGGLGGRFDDYLRRLSPRPAIVDGKTSAGVSASVYFRKKGLLAQRFKLAAPSGVPSVYFIQLGLRAKLEGLAVVDLLRAAGVPILQSFNSSKLTPQLAAAREAGVSHLLIMGAREALDRTILVRSMDNSSQQIVGLAELPRFLKTFR</sequence>
<protein>
    <recommendedName>
        <fullName evidence="2">Anticodon-binding domain-containing protein</fullName>
    </recommendedName>
</protein>
<accession>A0A1F4XZ96</accession>
<dbReference type="InterPro" id="IPR045864">
    <property type="entry name" value="aa-tRNA-synth_II/BPL/LPL"/>
</dbReference>
<feature type="domain" description="Anticodon-binding" evidence="2">
    <location>
        <begin position="317"/>
        <end position="389"/>
    </location>
</feature>
<dbReference type="InterPro" id="IPR004154">
    <property type="entry name" value="Anticodon-bd"/>
</dbReference>
<evidence type="ECO:0000259" key="2">
    <source>
        <dbReference type="Pfam" id="PF03129"/>
    </source>
</evidence>
<keyword evidence="1" id="KW-0030">Aminoacyl-tRNA synthetase</keyword>